<reference evidence="2" key="1">
    <citation type="journal article" date="2019" name="Int. J. Syst. Evol. Microbiol.">
        <title>The Global Catalogue of Microorganisms (GCM) 10K type strain sequencing project: providing services to taxonomists for standard genome sequencing and annotation.</title>
        <authorList>
            <consortium name="The Broad Institute Genomics Platform"/>
            <consortium name="The Broad Institute Genome Sequencing Center for Infectious Disease"/>
            <person name="Wu L."/>
            <person name="Ma J."/>
        </authorList>
    </citation>
    <scope>NUCLEOTIDE SEQUENCE [LARGE SCALE GENOMIC DNA]</scope>
    <source>
        <strain evidence="2">CCUG 53915</strain>
    </source>
</reference>
<evidence type="ECO:0000313" key="2">
    <source>
        <dbReference type="Proteomes" id="UP001597231"/>
    </source>
</evidence>
<dbReference type="Proteomes" id="UP001597231">
    <property type="component" value="Unassembled WGS sequence"/>
</dbReference>
<dbReference type="RefSeq" id="WP_381480435.1">
    <property type="nucleotide sequence ID" value="NZ_JBHTLT010000042.1"/>
</dbReference>
<dbReference type="SUPFAM" id="SSF51735">
    <property type="entry name" value="NAD(P)-binding Rossmann-fold domains"/>
    <property type="match status" value="1"/>
</dbReference>
<dbReference type="InterPro" id="IPR036291">
    <property type="entry name" value="NAD(P)-bd_dom_sf"/>
</dbReference>
<comment type="caution">
    <text evidence="1">The sequence shown here is derived from an EMBL/GenBank/DDBJ whole genome shotgun (WGS) entry which is preliminary data.</text>
</comment>
<evidence type="ECO:0000313" key="1">
    <source>
        <dbReference type="EMBL" id="MFD1205237.1"/>
    </source>
</evidence>
<sequence length="35" mass="3750">MDRPAKPEEITEMVVFISSPGATFRAGHTFVVDGG</sequence>
<dbReference type="Gene3D" id="3.40.50.720">
    <property type="entry name" value="NAD(P)-binding Rossmann-like Domain"/>
    <property type="match status" value="1"/>
</dbReference>
<gene>
    <name evidence="1" type="ORF">ACFQ38_08985</name>
</gene>
<protein>
    <recommendedName>
        <fullName evidence="3">SDR family oxidoreductase</fullName>
    </recommendedName>
</protein>
<accession>A0ABW3TXK6</accession>
<name>A0ABW3TXK6_9BACL</name>
<organism evidence="1 2">
    <name type="scientific">Sporosarcina contaminans</name>
    <dbReference type="NCBI Taxonomy" id="633403"/>
    <lineage>
        <taxon>Bacteria</taxon>
        <taxon>Bacillati</taxon>
        <taxon>Bacillota</taxon>
        <taxon>Bacilli</taxon>
        <taxon>Bacillales</taxon>
        <taxon>Caryophanaceae</taxon>
        <taxon>Sporosarcina</taxon>
    </lineage>
</organism>
<dbReference type="EMBL" id="JBHTLT010000042">
    <property type="protein sequence ID" value="MFD1205237.1"/>
    <property type="molecule type" value="Genomic_DNA"/>
</dbReference>
<evidence type="ECO:0008006" key="3">
    <source>
        <dbReference type="Google" id="ProtNLM"/>
    </source>
</evidence>
<proteinExistence type="predicted"/>
<keyword evidence="2" id="KW-1185">Reference proteome</keyword>